<feature type="region of interest" description="Disordered" evidence="1">
    <location>
        <begin position="1"/>
        <end position="24"/>
    </location>
</feature>
<evidence type="ECO:0008006" key="3">
    <source>
        <dbReference type="Google" id="ProtNLM"/>
    </source>
</evidence>
<dbReference type="InterPro" id="IPR048683">
    <property type="entry name" value="Sf6_terminase"/>
</dbReference>
<dbReference type="Pfam" id="PF20901">
    <property type="entry name" value="Sf6_terminase"/>
    <property type="match status" value="1"/>
</dbReference>
<accession>A0A6J5L853</accession>
<proteinExistence type="predicted"/>
<evidence type="ECO:0000313" key="2">
    <source>
        <dbReference type="EMBL" id="CAB4130694.1"/>
    </source>
</evidence>
<dbReference type="EMBL" id="LR796242">
    <property type="protein sequence ID" value="CAB4130694.1"/>
    <property type="molecule type" value="Genomic_DNA"/>
</dbReference>
<evidence type="ECO:0000256" key="1">
    <source>
        <dbReference type="SAM" id="MobiDB-lite"/>
    </source>
</evidence>
<gene>
    <name evidence="2" type="ORF">UFOVP120_24</name>
</gene>
<organism evidence="2">
    <name type="scientific">uncultured Caudovirales phage</name>
    <dbReference type="NCBI Taxonomy" id="2100421"/>
    <lineage>
        <taxon>Viruses</taxon>
        <taxon>Duplodnaviria</taxon>
        <taxon>Heunggongvirae</taxon>
        <taxon>Uroviricota</taxon>
        <taxon>Caudoviricetes</taxon>
        <taxon>Peduoviridae</taxon>
        <taxon>Maltschvirus</taxon>
        <taxon>Maltschvirus maltsch</taxon>
    </lineage>
</organism>
<reference evidence="2" key="1">
    <citation type="submission" date="2020-04" db="EMBL/GenBank/DDBJ databases">
        <authorList>
            <person name="Chiriac C."/>
            <person name="Salcher M."/>
            <person name="Ghai R."/>
            <person name="Kavagutti S V."/>
        </authorList>
    </citation>
    <scope>NUCLEOTIDE SEQUENCE</scope>
</reference>
<sequence>MVKKAVPANKPPSASARPVGRPSSYTDEVADIICDRMINGENFSQICADPMMPSRAALYRWRASRPDFDARCARAREALADFLLDKIEAMADETTEANVNSQRLKISTAQWRAEKMAPRTLGPRVNTEITSSTVHVQHTTIDVRQLDAAARDAFKQALLAARTIEHDPNEGQG</sequence>
<dbReference type="Gene3D" id="1.10.10.60">
    <property type="entry name" value="Homeodomain-like"/>
    <property type="match status" value="1"/>
</dbReference>
<protein>
    <recommendedName>
        <fullName evidence="3">Terminase small subunit</fullName>
    </recommendedName>
</protein>
<name>A0A6J5L853_9CAUD</name>